<feature type="region of interest" description="Disordered" evidence="1">
    <location>
        <begin position="56"/>
        <end position="104"/>
    </location>
</feature>
<evidence type="ECO:0000313" key="3">
    <source>
        <dbReference type="EMBL" id="QKG85660.1"/>
    </source>
</evidence>
<organism evidence="3 4">
    <name type="scientific">Kroppenstedtia pulmonis</name>
    <dbReference type="NCBI Taxonomy" id="1380685"/>
    <lineage>
        <taxon>Bacteria</taxon>
        <taxon>Bacillati</taxon>
        <taxon>Bacillota</taxon>
        <taxon>Bacilli</taxon>
        <taxon>Bacillales</taxon>
        <taxon>Thermoactinomycetaceae</taxon>
        <taxon>Kroppenstedtia</taxon>
    </lineage>
</organism>
<keyword evidence="4" id="KW-1185">Reference proteome</keyword>
<evidence type="ECO:0000256" key="2">
    <source>
        <dbReference type="SAM" id="Phobius"/>
    </source>
</evidence>
<evidence type="ECO:0000313" key="4">
    <source>
        <dbReference type="Proteomes" id="UP000503088"/>
    </source>
</evidence>
<keyword evidence="2" id="KW-1133">Transmembrane helix</keyword>
<dbReference type="CDD" id="cd12087">
    <property type="entry name" value="TM_EGFR-like"/>
    <property type="match status" value="1"/>
</dbReference>
<evidence type="ECO:0000256" key="1">
    <source>
        <dbReference type="SAM" id="MobiDB-lite"/>
    </source>
</evidence>
<keyword evidence="2" id="KW-0812">Transmembrane</keyword>
<sequence length="104" mass="11958">MESAFDLLPPWVWIGLIVILLVGIIVIFFINRSRNKEVDDLQNAFNQPYHMTVDDEEEGMEEEVHKDYETSEATGSAETETPEETPKTRSRFRRGKGTPADDQE</sequence>
<feature type="transmembrane region" description="Helical" evidence="2">
    <location>
        <begin position="12"/>
        <end position="30"/>
    </location>
</feature>
<proteinExistence type="predicted"/>
<dbReference type="EMBL" id="CP048104">
    <property type="protein sequence ID" value="QKG85660.1"/>
    <property type="molecule type" value="Genomic_DNA"/>
</dbReference>
<gene>
    <name evidence="3" type="ORF">GXN76_15200</name>
</gene>
<dbReference type="AlphaFoldDB" id="A0A7D3Y1W1"/>
<dbReference type="Proteomes" id="UP000503088">
    <property type="component" value="Chromosome"/>
</dbReference>
<protein>
    <submittedName>
        <fullName evidence="3">Uncharacterized protein</fullName>
    </submittedName>
</protein>
<dbReference type="KEGG" id="kpul:GXN76_15200"/>
<name>A0A7D3Y1W1_9BACL</name>
<accession>A0A7D3Y1W1</accession>
<keyword evidence="2" id="KW-0472">Membrane</keyword>
<reference evidence="3 4" key="1">
    <citation type="submission" date="2020-01" db="EMBL/GenBank/DDBJ databases">
        <authorList>
            <person name="Gulvik C.A."/>
            <person name="Batra D.G."/>
        </authorList>
    </citation>
    <scope>NUCLEOTIDE SEQUENCE [LARGE SCALE GENOMIC DNA]</scope>
    <source>
        <strain evidence="3 4">W9323</strain>
    </source>
</reference>
<dbReference type="RefSeq" id="WP_173224511.1">
    <property type="nucleotide sequence ID" value="NZ_CP048104.1"/>
</dbReference>